<dbReference type="PANTHER" id="PTHR38464">
    <property type="entry name" value="L-ARABINOSE ISOMERASE"/>
    <property type="match status" value="1"/>
</dbReference>
<dbReference type="SUPFAM" id="SSF53743">
    <property type="entry name" value="FucI/AraA N-terminal and middle domains"/>
    <property type="match status" value="1"/>
</dbReference>
<keyword evidence="2" id="KW-0054">Arabinose catabolism</keyword>
<evidence type="ECO:0000256" key="1">
    <source>
        <dbReference type="ARBA" id="ARBA00022723"/>
    </source>
</evidence>
<keyword evidence="8" id="KW-1185">Reference proteome</keyword>
<gene>
    <name evidence="7" type="ORF">WMO46_15510</name>
</gene>
<name>A0ABV1H110_9BACT</name>
<evidence type="ECO:0000256" key="2">
    <source>
        <dbReference type="ARBA" id="ARBA00022935"/>
    </source>
</evidence>
<comment type="caution">
    <text evidence="7">The sequence shown here is derived from an EMBL/GenBank/DDBJ whole genome shotgun (WGS) entry which is preliminary data.</text>
</comment>
<accession>A0ABV1H110</accession>
<proteinExistence type="predicted"/>
<evidence type="ECO:0000313" key="8">
    <source>
        <dbReference type="Proteomes" id="UP001460202"/>
    </source>
</evidence>
<dbReference type="InterPro" id="IPR024664">
    <property type="entry name" value="Ara_Isoase_C"/>
</dbReference>
<evidence type="ECO:0000313" key="7">
    <source>
        <dbReference type="EMBL" id="MEQ2546349.1"/>
    </source>
</evidence>
<feature type="non-terminal residue" evidence="7">
    <location>
        <position position="475"/>
    </location>
</feature>
<evidence type="ECO:0000259" key="6">
    <source>
        <dbReference type="Pfam" id="PF11762"/>
    </source>
</evidence>
<dbReference type="RefSeq" id="WP_349094654.1">
    <property type="nucleotide sequence ID" value="NZ_JBBMFL010000039.1"/>
</dbReference>
<dbReference type="InterPro" id="IPR009015">
    <property type="entry name" value="Fucose_isomerase_N/cen_sf"/>
</dbReference>
<keyword evidence="1" id="KW-0479">Metal-binding</keyword>
<protein>
    <submittedName>
        <fullName evidence="7">L-fucose/L-arabinose isomerase family protein</fullName>
    </submittedName>
</protein>
<organism evidence="7 8">
    <name type="scientific">Alistipes intestinihominis</name>
    <dbReference type="NCBI Taxonomy" id="3133172"/>
    <lineage>
        <taxon>Bacteria</taxon>
        <taxon>Pseudomonadati</taxon>
        <taxon>Bacteroidota</taxon>
        <taxon>Bacteroidia</taxon>
        <taxon>Bacteroidales</taxon>
        <taxon>Rikenellaceae</taxon>
        <taxon>Alistipes</taxon>
    </lineage>
</organism>
<evidence type="ECO:0000256" key="5">
    <source>
        <dbReference type="ARBA" id="ARBA00023277"/>
    </source>
</evidence>
<evidence type="ECO:0000256" key="3">
    <source>
        <dbReference type="ARBA" id="ARBA00023211"/>
    </source>
</evidence>
<dbReference type="GO" id="GO:0016853">
    <property type="term" value="F:isomerase activity"/>
    <property type="evidence" value="ECO:0007669"/>
    <property type="project" value="UniProtKB-KW"/>
</dbReference>
<dbReference type="Pfam" id="PF11762">
    <property type="entry name" value="Arabinose_Iso_C"/>
    <property type="match status" value="1"/>
</dbReference>
<dbReference type="SUPFAM" id="SSF50443">
    <property type="entry name" value="FucI/AraA C-terminal domain-like"/>
    <property type="match status" value="1"/>
</dbReference>
<keyword evidence="3" id="KW-0464">Manganese</keyword>
<dbReference type="CDD" id="cd00578">
    <property type="entry name" value="L-fuc_L-ara-isomerases"/>
    <property type="match status" value="1"/>
</dbReference>
<evidence type="ECO:0000256" key="4">
    <source>
        <dbReference type="ARBA" id="ARBA00023235"/>
    </source>
</evidence>
<keyword evidence="5" id="KW-0119">Carbohydrate metabolism</keyword>
<feature type="domain" description="L-arabinose isomerase C-terminal" evidence="6">
    <location>
        <begin position="332"/>
        <end position="463"/>
    </location>
</feature>
<dbReference type="PANTHER" id="PTHR38464:SF1">
    <property type="entry name" value="L-ARABINOSE ISOMERASE"/>
    <property type="match status" value="1"/>
</dbReference>
<dbReference type="Proteomes" id="UP001460202">
    <property type="component" value="Unassembled WGS sequence"/>
</dbReference>
<keyword evidence="4 7" id="KW-0413">Isomerase</keyword>
<sequence>MEHTTTRARIGLFATGLDTYWNQFEGLRDHLNAYRAEIVAGIERTGNVEVVDGGMVDSPEKALAAASLLARREVDLVFLYVATYCLSSTILPVAQRIGCPVIVLNLQPSAAIDYRKINALGDRGRMTGMWLENCQACSVPEIANVFNRAGLRYDIVTGYLKDASAWEQIGEWVAAAKVYRGMRENRLGILGHYYGGMLDVYTDITRQSAVFGTHLEMLEMCELKRFREQLTEDDVNAKLGEFRSNFEVSPECEDSELRRAAATSAALDRMVENHRLGAMAYYYEGEGAYEDIATSVIAGNTLLTGRGIPVAGECEVKNAQAMKILSLLGAGGSFSEFYAMDFNDDIVMLGHDGPAHFEISEGRVGLVPLPVYHGKPGKGLSIQMSVKQGPVTLLSVCENGKGVYLLAAEGEAVEGPTLQIGNTNSRYRFGCGARKFMDAWCKAGPSHHCAIGVGHLLGPLKKTAFLFGIPIFVVE</sequence>
<dbReference type="InterPro" id="IPR003762">
    <property type="entry name" value="Lara_isomerase"/>
</dbReference>
<dbReference type="InterPro" id="IPR038583">
    <property type="entry name" value="AraA_N_sf"/>
</dbReference>
<dbReference type="EMBL" id="JBBMFL010000039">
    <property type="protein sequence ID" value="MEQ2546349.1"/>
    <property type="molecule type" value="Genomic_DNA"/>
</dbReference>
<dbReference type="InterPro" id="IPR004216">
    <property type="entry name" value="Fuc/Ara_isomerase_C"/>
</dbReference>
<dbReference type="Gene3D" id="3.40.50.10940">
    <property type="match status" value="1"/>
</dbReference>
<reference evidence="7 8" key="1">
    <citation type="submission" date="2024-03" db="EMBL/GenBank/DDBJ databases">
        <title>Human intestinal bacterial collection.</title>
        <authorList>
            <person name="Pauvert C."/>
            <person name="Hitch T.C.A."/>
            <person name="Clavel T."/>
        </authorList>
    </citation>
    <scope>NUCLEOTIDE SEQUENCE [LARGE SCALE GENOMIC DNA]</scope>
    <source>
        <strain evidence="7 8">CLA-KB-H122</strain>
    </source>
</reference>